<protein>
    <recommendedName>
        <fullName evidence="2">LysM domain-containing protein</fullName>
    </recommendedName>
</protein>
<dbReference type="EMBL" id="KQ965734">
    <property type="protein sequence ID" value="KXS21002.1"/>
    <property type="molecule type" value="Genomic_DNA"/>
</dbReference>
<evidence type="ECO:0000313" key="3">
    <source>
        <dbReference type="EMBL" id="KXS21002.1"/>
    </source>
</evidence>
<organism evidence="3 4">
    <name type="scientific">Gonapodya prolifera (strain JEL478)</name>
    <name type="common">Monoblepharis prolifera</name>
    <dbReference type="NCBI Taxonomy" id="1344416"/>
    <lineage>
        <taxon>Eukaryota</taxon>
        <taxon>Fungi</taxon>
        <taxon>Fungi incertae sedis</taxon>
        <taxon>Chytridiomycota</taxon>
        <taxon>Chytridiomycota incertae sedis</taxon>
        <taxon>Monoblepharidomycetes</taxon>
        <taxon>Monoblepharidales</taxon>
        <taxon>Gonapodyaceae</taxon>
        <taxon>Gonapodya</taxon>
    </lineage>
</organism>
<proteinExistence type="predicted"/>
<feature type="domain" description="LysM" evidence="2">
    <location>
        <begin position="102"/>
        <end position="134"/>
    </location>
</feature>
<dbReference type="InterPro" id="IPR045030">
    <property type="entry name" value="LYSM1-4"/>
</dbReference>
<dbReference type="Gene3D" id="3.10.350.10">
    <property type="entry name" value="LysM domain"/>
    <property type="match status" value="1"/>
</dbReference>
<dbReference type="InterPro" id="IPR036779">
    <property type="entry name" value="LysM_dom_sf"/>
</dbReference>
<dbReference type="InterPro" id="IPR018392">
    <property type="entry name" value="LysM"/>
</dbReference>
<reference evidence="3 4" key="1">
    <citation type="journal article" date="2015" name="Genome Biol. Evol.">
        <title>Phylogenomic analyses indicate that early fungi evolved digesting cell walls of algal ancestors of land plants.</title>
        <authorList>
            <person name="Chang Y."/>
            <person name="Wang S."/>
            <person name="Sekimoto S."/>
            <person name="Aerts A.L."/>
            <person name="Choi C."/>
            <person name="Clum A."/>
            <person name="LaButti K.M."/>
            <person name="Lindquist E.A."/>
            <person name="Yee Ngan C."/>
            <person name="Ohm R.A."/>
            <person name="Salamov A.A."/>
            <person name="Grigoriev I.V."/>
            <person name="Spatafora J.W."/>
            <person name="Berbee M.L."/>
        </authorList>
    </citation>
    <scope>NUCLEOTIDE SEQUENCE [LARGE SCALE GENOMIC DNA]</scope>
    <source>
        <strain evidence="3 4">JEL478</strain>
    </source>
</reference>
<gene>
    <name evidence="3" type="ORF">M427DRAFT_51946</name>
</gene>
<dbReference type="PANTHER" id="PTHR20932">
    <property type="entry name" value="LYSM AND PUTATIVE PEPTIDOGLYCAN-BINDING DOMAIN-CONTAINING PROTEIN"/>
    <property type="match status" value="1"/>
</dbReference>
<evidence type="ECO:0000313" key="4">
    <source>
        <dbReference type="Proteomes" id="UP000070544"/>
    </source>
</evidence>
<evidence type="ECO:0000256" key="1">
    <source>
        <dbReference type="SAM" id="MobiDB-lite"/>
    </source>
</evidence>
<feature type="compositionally biased region" description="Polar residues" evidence="1">
    <location>
        <begin position="1"/>
        <end position="14"/>
    </location>
</feature>
<feature type="compositionally biased region" description="Basic and acidic residues" evidence="1">
    <location>
        <begin position="72"/>
        <end position="90"/>
    </location>
</feature>
<feature type="compositionally biased region" description="Acidic residues" evidence="1">
    <location>
        <begin position="24"/>
        <end position="35"/>
    </location>
</feature>
<dbReference type="PANTHER" id="PTHR20932:SF8">
    <property type="entry name" value="LD22649P"/>
    <property type="match status" value="1"/>
</dbReference>
<sequence>MDPQNQSDISTDLQNLDDLANSDAETEVVTEEDNENLSLADAERHLGIALARRSTDTEPPQEELPGYSSGEDPSRWDNSDEKKKAESGEKNIKTAKGVAHFVGPNDTLVGLALRYNVTVEAIRSANRLYTNSIFERGCLLIPVTNYSGPLQDVRSEEDERKALVKRFQITTKCIDTDECWSYMRRFDFVLEKALEEYWSDMRWEKDNPFAGSIPQHPVSHRISAGSNLVKGKERAKGARKDRGSWAQVFKNFSISSF</sequence>
<dbReference type="OrthoDB" id="2107166at2759"/>
<dbReference type="SUPFAM" id="SSF54106">
    <property type="entry name" value="LysM domain"/>
    <property type="match status" value="1"/>
</dbReference>
<name>A0A139AW87_GONPJ</name>
<feature type="region of interest" description="Disordered" evidence="1">
    <location>
        <begin position="1"/>
        <end position="90"/>
    </location>
</feature>
<dbReference type="Pfam" id="PF01476">
    <property type="entry name" value="LysM"/>
    <property type="match status" value="1"/>
</dbReference>
<accession>A0A139AW87</accession>
<evidence type="ECO:0000259" key="2">
    <source>
        <dbReference type="Pfam" id="PF01476"/>
    </source>
</evidence>
<dbReference type="AlphaFoldDB" id="A0A139AW87"/>
<dbReference type="CDD" id="cd00118">
    <property type="entry name" value="LysM"/>
    <property type="match status" value="1"/>
</dbReference>
<dbReference type="Proteomes" id="UP000070544">
    <property type="component" value="Unassembled WGS sequence"/>
</dbReference>
<keyword evidence="4" id="KW-1185">Reference proteome</keyword>